<gene>
    <name evidence="16" type="primary">C2</name>
</gene>
<evidence type="ECO:0000256" key="8">
    <source>
        <dbReference type="ARBA" id="ARBA00022825"/>
    </source>
</evidence>
<dbReference type="ChiTaRS" id="C2">
    <property type="organism name" value="human"/>
</dbReference>
<dbReference type="AlphaFoldDB" id="F8WCJ9"/>
<dbReference type="InterPro" id="IPR035976">
    <property type="entry name" value="Sushi/SCR/CCP_sf"/>
</dbReference>
<feature type="domain" description="Sushi" evidence="15">
    <location>
        <begin position="22"/>
        <end position="86"/>
    </location>
</feature>
<dbReference type="GO" id="GO:0008236">
    <property type="term" value="F:serine-type peptidase activity"/>
    <property type="evidence" value="ECO:0007669"/>
    <property type="project" value="UniProtKB-KW"/>
</dbReference>
<keyword evidence="12" id="KW-0325">Glycoprotein</keyword>
<evidence type="ECO:0000259" key="15">
    <source>
        <dbReference type="PROSITE" id="PS50923"/>
    </source>
</evidence>
<dbReference type="OpenTargets" id="ENSG00000166278"/>
<dbReference type="OrthoDB" id="6127264at2759"/>
<organism evidence="16 17">
    <name type="scientific">Homo sapiens</name>
    <name type="common">Human</name>
    <dbReference type="NCBI Taxonomy" id="9606"/>
    <lineage>
        <taxon>Eukaryota</taxon>
        <taxon>Metazoa</taxon>
        <taxon>Chordata</taxon>
        <taxon>Craniata</taxon>
        <taxon>Vertebrata</taxon>
        <taxon>Euteleostomi</taxon>
        <taxon>Mammalia</taxon>
        <taxon>Eutheria</taxon>
        <taxon>Euarchontoglires</taxon>
        <taxon>Primates</taxon>
        <taxon>Haplorrhini</taxon>
        <taxon>Catarrhini</taxon>
        <taxon>Hominidae</taxon>
        <taxon>Homo</taxon>
    </lineage>
</organism>
<dbReference type="EMBL" id="AL645922">
    <property type="status" value="NOT_ANNOTATED_CDS"/>
    <property type="molecule type" value="Genomic_DNA"/>
</dbReference>
<dbReference type="GO" id="GO:0006958">
    <property type="term" value="P:complement activation, classical pathway"/>
    <property type="evidence" value="ECO:0007669"/>
    <property type="project" value="UniProtKB-KW"/>
</dbReference>
<evidence type="ECO:0000256" key="6">
    <source>
        <dbReference type="ARBA" id="ARBA00022737"/>
    </source>
</evidence>
<evidence type="ECO:0000256" key="11">
    <source>
        <dbReference type="ARBA" id="ARBA00023157"/>
    </source>
</evidence>
<dbReference type="InterPro" id="IPR000436">
    <property type="entry name" value="Sushi_SCR_CCP_dom"/>
</dbReference>
<reference evidence="16" key="4">
    <citation type="submission" date="2025-08" db="UniProtKB">
        <authorList>
            <consortium name="Ensembl"/>
        </authorList>
    </citation>
    <scope>IDENTIFICATION</scope>
</reference>
<evidence type="ECO:0000313" key="17">
    <source>
        <dbReference type="Proteomes" id="UP000005640"/>
    </source>
</evidence>
<dbReference type="ProteomicsDB" id="31178"/>
<dbReference type="Bgee" id="ENSG00000166278">
    <property type="expression patterns" value="Expressed in liver and 99 other cell types or tissues"/>
</dbReference>
<evidence type="ECO:0000256" key="12">
    <source>
        <dbReference type="ARBA" id="ARBA00023180"/>
    </source>
</evidence>
<sequence length="104" mass="10785">MGPLMVLFCLLFLYPGLADSAPSCPQNVNISGGTFTLSHGWAPGSLLTYSCPQGLYPSPASRLCKSSGQWQTPGATRSLSKAVCKREAPCGLCSGCALSSPCLL</sequence>
<keyword evidence="6" id="KW-0677">Repeat</keyword>
<reference evidence="16" key="5">
    <citation type="submission" date="2025-09" db="UniProtKB">
        <authorList>
            <consortium name="Ensembl"/>
        </authorList>
    </citation>
    <scope>IDENTIFICATION</scope>
</reference>
<evidence type="ECO:0000256" key="9">
    <source>
        <dbReference type="ARBA" id="ARBA00022859"/>
    </source>
</evidence>
<dbReference type="Gene3D" id="2.10.70.10">
    <property type="entry name" value="Complement Module, domain 1"/>
    <property type="match status" value="1"/>
</dbReference>
<evidence type="ECO:0000256" key="5">
    <source>
        <dbReference type="ARBA" id="ARBA00022670"/>
    </source>
</evidence>
<dbReference type="FunFam" id="2.10.70.10:FF:000052">
    <property type="entry name" value="Complement factor B"/>
    <property type="match status" value="1"/>
</dbReference>
<dbReference type="VEuPathDB" id="HostDB:ENSG00000166278"/>
<keyword evidence="7" id="KW-0378">Hydrolase</keyword>
<comment type="caution">
    <text evidence="13">Lacks conserved residue(s) required for the propagation of feature annotation.</text>
</comment>
<evidence type="ECO:0000313" key="16">
    <source>
        <dbReference type="Ensembl" id="ENSP00000418332.1"/>
    </source>
</evidence>
<dbReference type="GO" id="GO:0005576">
    <property type="term" value="C:extracellular region"/>
    <property type="evidence" value="ECO:0007669"/>
    <property type="project" value="UniProtKB-SubCell"/>
</dbReference>
<keyword evidence="5" id="KW-0645">Protease</keyword>
<keyword evidence="10" id="KW-0180">Complement pathway</keyword>
<evidence type="ECO:0000256" key="7">
    <source>
        <dbReference type="ARBA" id="ARBA00022801"/>
    </source>
</evidence>
<evidence type="ECO:0000256" key="3">
    <source>
        <dbReference type="ARBA" id="ARBA00022588"/>
    </source>
</evidence>
<evidence type="ECO:0000256" key="4">
    <source>
        <dbReference type="ARBA" id="ARBA00022659"/>
    </source>
</evidence>
<dbReference type="Ensembl" id="ENST00000482060.5">
    <property type="protein sequence ID" value="ENSP00000418332.1"/>
    <property type="gene ID" value="ENSG00000166278.16"/>
</dbReference>
<evidence type="ECO:0000256" key="13">
    <source>
        <dbReference type="PROSITE-ProRule" id="PRU00302"/>
    </source>
</evidence>
<dbReference type="ExpressionAtlas" id="F8WCJ9">
    <property type="expression patterns" value="baseline and differential"/>
</dbReference>
<dbReference type="GO" id="GO:0006508">
    <property type="term" value="P:proteolysis"/>
    <property type="evidence" value="ECO:0007669"/>
    <property type="project" value="UniProtKB-KW"/>
</dbReference>
<dbReference type="SMR" id="F8WCJ9"/>
<keyword evidence="11" id="KW-1015">Disulfide bond</keyword>
<protein>
    <submittedName>
        <fullName evidence="16">Complement C2</fullName>
    </submittedName>
</protein>
<keyword evidence="14" id="KW-0732">Signal</keyword>
<dbReference type="HGNC" id="HGNC:1248">
    <property type="gene designation" value="C2"/>
</dbReference>
<feature type="chain" id="PRO_5003385577" evidence="14">
    <location>
        <begin position="21"/>
        <end position="104"/>
    </location>
</feature>
<comment type="subcellular location">
    <subcellularLocation>
        <location evidence="1">Secreted</location>
    </subcellularLocation>
</comment>
<accession>F8WCJ9</accession>
<proteinExistence type="predicted"/>
<keyword evidence="3" id="KW-0399">Innate immunity</keyword>
<evidence type="ECO:0000256" key="14">
    <source>
        <dbReference type="SAM" id="SignalP"/>
    </source>
</evidence>
<dbReference type="PANTHER" id="PTHR46393:SF2">
    <property type="entry name" value="COMPLEMENT C2"/>
    <property type="match status" value="1"/>
</dbReference>
<reference evidence="16 17" key="2">
    <citation type="journal article" date="2003" name="Nature">
        <title>The DNA sequence and analysis of human chromosome 6.</title>
        <authorList>
            <person name="Mungall A.J."/>
            <person name="Palmer S.A."/>
            <person name="Sims S.K."/>
            <person name="Edwards C.A."/>
            <person name="Ashurst J.L."/>
            <person name="Wilming L."/>
            <person name="Jones M.C."/>
            <person name="Horton R."/>
            <person name="Hunt S.E."/>
            <person name="Scott C.E."/>
            <person name="Gilbert J.G."/>
            <person name="Clamp M.E."/>
            <person name="Bethel G."/>
            <person name="Milne S."/>
            <person name="Ainscough R."/>
            <person name="Almeida J.P."/>
            <person name="Ambrose K.D."/>
            <person name="Andrews T.D."/>
            <person name="Ashwell R.I."/>
            <person name="Babbage A.K."/>
            <person name="Bagguley C.L."/>
            <person name="Bailey J."/>
            <person name="Banerjee R."/>
            <person name="Barker D.J."/>
            <person name="Barlow K.F."/>
            <person name="Bates K."/>
            <person name="Beare D.M."/>
            <person name="Beasley H."/>
            <person name="Beasley O."/>
            <person name="Bird C.P."/>
            <person name="Blakey S."/>
            <person name="Bray-Allen S."/>
            <person name="Brook J."/>
            <person name="Brown A.J."/>
            <person name="Brown J.Y."/>
            <person name="Burford D.C."/>
            <person name="Burrill W."/>
            <person name="Burton J."/>
            <person name="Carder C."/>
            <person name="Carter N.P."/>
            <person name="Chapman J.C."/>
            <person name="Clark S.Y."/>
            <person name="Clark G."/>
            <person name="Clee C.M."/>
            <person name="Clegg S."/>
            <person name="Cobley V."/>
            <person name="Collier R.E."/>
            <person name="Collins J.E."/>
            <person name="Colman L.K."/>
            <person name="Corby N.R."/>
            <person name="Coville G.J."/>
            <person name="Culley K.M."/>
            <person name="Dhami P."/>
            <person name="Davies J."/>
            <person name="Dunn M."/>
            <person name="Earthrowl M.E."/>
            <person name="Ellington A.E."/>
            <person name="Evans K.A."/>
            <person name="Faulkner L."/>
            <person name="Francis M.D."/>
            <person name="Frankish A."/>
            <person name="Frankland J."/>
            <person name="French L."/>
            <person name="Garner P."/>
            <person name="Garnett J."/>
            <person name="Ghori M.J."/>
            <person name="Gilby L.M."/>
            <person name="Gillson C.J."/>
            <person name="Glithero R.J."/>
            <person name="Grafham D.V."/>
            <person name="Grant M."/>
            <person name="Gribble S."/>
            <person name="Griffiths C."/>
            <person name="Griffiths M."/>
            <person name="Hall R."/>
            <person name="Halls K.S."/>
            <person name="Hammond S."/>
            <person name="Harley J.L."/>
            <person name="Hart E.A."/>
            <person name="Heath P.D."/>
            <person name="Heathcott R."/>
            <person name="Holmes S.J."/>
            <person name="Howden P.J."/>
            <person name="Howe K.L."/>
            <person name="Howell G.R."/>
            <person name="Huckle E."/>
            <person name="Humphray S.J."/>
            <person name="Humphries M.D."/>
            <person name="Hunt A.R."/>
            <person name="Johnson C.M."/>
            <person name="Joy A.A."/>
            <person name="Kay M."/>
            <person name="Keenan S.J."/>
            <person name="Kimberley A.M."/>
            <person name="King A."/>
            <person name="Laird G.K."/>
            <person name="Langford C."/>
            <person name="Lawlor S."/>
            <person name="Leongamornlert D.A."/>
            <person name="Leversha M."/>
            <person name="Lloyd C.R."/>
            <person name="Lloyd D.M."/>
            <person name="Loveland J.E."/>
            <person name="Lovell J."/>
            <person name="Martin S."/>
            <person name="Mashreghi-Mohammadi M."/>
            <person name="Maslen G.L."/>
            <person name="Matthews L."/>
            <person name="McCann O.T."/>
            <person name="McLaren S.J."/>
            <person name="McLay K."/>
            <person name="McMurray A."/>
            <person name="Moore M.J."/>
            <person name="Mullikin J.C."/>
            <person name="Niblett D."/>
            <person name="Nickerson T."/>
            <person name="Novik K.L."/>
            <person name="Oliver K."/>
            <person name="Overton-Larty E.K."/>
            <person name="Parker A."/>
            <person name="Patel R."/>
            <person name="Pearce A.V."/>
            <person name="Peck A.I."/>
            <person name="Phillimore B."/>
            <person name="Phillips S."/>
            <person name="Plumb R.W."/>
            <person name="Porter K.M."/>
            <person name="Ramsey Y."/>
            <person name="Ranby S.A."/>
            <person name="Rice C.M."/>
            <person name="Ross M.T."/>
            <person name="Searle S.M."/>
            <person name="Sehra H.K."/>
            <person name="Sheridan E."/>
            <person name="Skuce C.D."/>
            <person name="Smith S."/>
            <person name="Smith M."/>
            <person name="Spraggon L."/>
            <person name="Squares S.L."/>
            <person name="Steward C.A."/>
            <person name="Sycamore N."/>
            <person name="Tamlyn-Hall G."/>
            <person name="Tester J."/>
            <person name="Theaker A.J."/>
            <person name="Thomas D.W."/>
            <person name="Thorpe A."/>
            <person name="Tracey A."/>
            <person name="Tromans A."/>
            <person name="Tubby B."/>
            <person name="Wall M."/>
            <person name="Wallis J.M."/>
            <person name="West A.P."/>
            <person name="White S.S."/>
            <person name="Whitehead S.L."/>
            <person name="Whittaker H."/>
            <person name="Wild A."/>
            <person name="Willey D.J."/>
            <person name="Wilmer T.E."/>
            <person name="Wood J.M."/>
            <person name="Wray P.W."/>
            <person name="Wyatt J.C."/>
            <person name="Young L."/>
            <person name="Younger R.M."/>
            <person name="Bentley D.R."/>
            <person name="Coulson A."/>
            <person name="Durbin R."/>
            <person name="Hubbard T."/>
            <person name="Sulston J.E."/>
            <person name="Dunham I."/>
            <person name="Rogers J."/>
            <person name="Beck S."/>
        </authorList>
    </citation>
    <scope>NUCLEOTIDE SEQUENCE [LARGE SCALE GENOMIC DNA]</scope>
</reference>
<dbReference type="Ensembl" id="ENST00000482060.5">
    <property type="protein sequence ID" value="ENSP00000418332.1"/>
    <property type="gene ID" value="ENSG00000166278.17"/>
</dbReference>
<evidence type="ECO:0000256" key="2">
    <source>
        <dbReference type="ARBA" id="ARBA00022525"/>
    </source>
</evidence>
<dbReference type="Proteomes" id="UP000005640">
    <property type="component" value="Chromosome 6"/>
</dbReference>
<dbReference type="PROSITE" id="PS50923">
    <property type="entry name" value="SUSHI"/>
    <property type="match status" value="1"/>
</dbReference>
<keyword evidence="17" id="KW-1185">Reference proteome</keyword>
<evidence type="ECO:0000256" key="1">
    <source>
        <dbReference type="ARBA" id="ARBA00004613"/>
    </source>
</evidence>
<dbReference type="EMBL" id="AL671762">
    <property type="status" value="NOT_ANNOTATED_CDS"/>
    <property type="molecule type" value="Genomic_DNA"/>
</dbReference>
<dbReference type="PANTHER" id="PTHR46393">
    <property type="entry name" value="SUSHI DOMAIN-CONTAINING PROTEIN"/>
    <property type="match status" value="1"/>
</dbReference>
<dbReference type="GO" id="GO:0045087">
    <property type="term" value="P:innate immune response"/>
    <property type="evidence" value="ECO:0007669"/>
    <property type="project" value="UniProtKB-KW"/>
</dbReference>
<keyword evidence="9" id="KW-0391">Immunity</keyword>
<keyword evidence="4 13" id="KW-0768">Sushi</keyword>
<evidence type="ECO:0000256" key="10">
    <source>
        <dbReference type="ARBA" id="ARBA00022875"/>
    </source>
</evidence>
<keyword evidence="2" id="KW-0964">Secreted</keyword>
<dbReference type="UCSC" id="uc063njj.1">
    <property type="organism name" value="human"/>
</dbReference>
<reference evidence="16 17" key="1">
    <citation type="journal article" date="2001" name="Nature">
        <title>Initial sequencing and analysis of the human genome.</title>
        <authorList>
            <consortium name="International Human Genome Sequencing Consortium"/>
            <person name="Lander E.S."/>
            <person name="Linton L.M."/>
            <person name="Birren B."/>
            <person name="Nusbaum C."/>
            <person name="Zody M.C."/>
            <person name="Baldwin J."/>
            <person name="Devon K."/>
            <person name="Dewar K."/>
            <person name="Doyle M."/>
            <person name="FitzHugh W."/>
            <person name="Funke R."/>
            <person name="Gage D."/>
            <person name="Harris K."/>
            <person name="Heaford A."/>
            <person name="Howland J."/>
            <person name="Kann L."/>
            <person name="Lehoczky J."/>
            <person name="LeVine R."/>
            <person name="McEwan P."/>
            <person name="McKernan K."/>
            <person name="Meldrim J."/>
            <person name="Mesirov J.P."/>
            <person name="Miranda C."/>
            <person name="Morris W."/>
            <person name="Naylor J."/>
            <person name="Raymond C."/>
            <person name="Rosetti M."/>
            <person name="Santos R."/>
            <person name="Sheridan A."/>
            <person name="Sougnez C."/>
            <person name="Stange-Thomann N."/>
            <person name="Stojanovic N."/>
            <person name="Subramanian A."/>
            <person name="Wyman D."/>
            <person name="Rogers J."/>
            <person name="Sulston J."/>
            <person name="Ainscough R."/>
            <person name="Beck S."/>
            <person name="Bentley D."/>
            <person name="Burton J."/>
            <person name="Clee C."/>
            <person name="Carter N."/>
            <person name="Coulson A."/>
            <person name="Deadman R."/>
            <person name="Deloukas P."/>
            <person name="Dunham A."/>
            <person name="Dunham I."/>
            <person name="Durbin R."/>
            <person name="French L."/>
            <person name="Grafham D."/>
            <person name="Gregory S."/>
            <person name="Hubbard T."/>
            <person name="Humphray S."/>
            <person name="Hunt A."/>
            <person name="Jones M."/>
            <person name="Lloyd C."/>
            <person name="McMurray A."/>
            <person name="Matthews L."/>
            <person name="Mercer S."/>
            <person name="Milne S."/>
            <person name="Mullikin J.C."/>
            <person name="Mungall A."/>
            <person name="Plumb R."/>
            <person name="Ross M."/>
            <person name="Shownkeen R."/>
            <person name="Sims S."/>
            <person name="Waterston R.H."/>
            <person name="Wilson R.K."/>
            <person name="Hillier L.W."/>
            <person name="McPherson J.D."/>
            <person name="Marra M.A."/>
            <person name="Mardis E.R."/>
            <person name="Fulton L.A."/>
            <person name="Chinwalla A.T."/>
            <person name="Pepin K.H."/>
            <person name="Gish W.R."/>
            <person name="Chissoe S.L."/>
            <person name="Wendl M.C."/>
            <person name="Delehaunty K.D."/>
            <person name="Miner T.L."/>
            <person name="Delehaunty A."/>
            <person name="Kramer J.B."/>
            <person name="Cook L.L."/>
            <person name="Fulton R.S."/>
            <person name="Johnson D.L."/>
            <person name="Minx P.J."/>
            <person name="Clifton S.W."/>
            <person name="Hawkins T."/>
            <person name="Branscomb E."/>
            <person name="Predki P."/>
            <person name="Richardson P."/>
            <person name="Wenning S."/>
            <person name="Slezak T."/>
            <person name="Doggett N."/>
            <person name="Cheng J.F."/>
            <person name="Olsen A."/>
            <person name="Lucas S."/>
            <person name="Elkin C."/>
            <person name="Uberbacher E."/>
            <person name="Frazier M."/>
            <person name="Gibbs R.A."/>
            <person name="Muzny D.M."/>
            <person name="Scherer S.E."/>
            <person name="Bouck J.B."/>
            <person name="Sodergren E.J."/>
            <person name="Worley K.C."/>
            <person name="Rives C.M."/>
            <person name="Gorrell J.H."/>
            <person name="Metzker M.L."/>
            <person name="Naylor S.L."/>
            <person name="Kucherlapati R.S."/>
            <person name="Nelson D.L."/>
            <person name="Weinstock G.M."/>
            <person name="Sakaki Y."/>
            <person name="Fujiyama A."/>
            <person name="Hattori M."/>
            <person name="Yada T."/>
            <person name="Toyoda A."/>
            <person name="Itoh T."/>
            <person name="Kawagoe C."/>
            <person name="Watanabe H."/>
            <person name="Totoki Y."/>
            <person name="Taylor T."/>
            <person name="Weissenbach J."/>
            <person name="Heilig R."/>
            <person name="Saurin W."/>
            <person name="Artiguenave F."/>
            <person name="Brottier P."/>
            <person name="Bruls T."/>
            <person name="Pelletier E."/>
            <person name="Robert C."/>
            <person name="Wincker P."/>
            <person name="Smith D.R."/>
            <person name="Doucette-Stamm L."/>
            <person name="Rubenfield M."/>
            <person name="Weinstock K."/>
            <person name="Lee H.M."/>
            <person name="Dubois J."/>
            <person name="Rosenthal A."/>
            <person name="Platzer M."/>
            <person name="Nyakatura G."/>
            <person name="Taudien S."/>
            <person name="Rump A."/>
            <person name="Yang H."/>
            <person name="Yu J."/>
            <person name="Wang J."/>
            <person name="Huang G."/>
            <person name="Gu J."/>
            <person name="Hood L."/>
            <person name="Rowen L."/>
            <person name="Madan A."/>
            <person name="Qin S."/>
            <person name="Davis R.W."/>
            <person name="Federspiel N.A."/>
            <person name="Abola A.P."/>
            <person name="Proctor M.J."/>
            <person name="Myers R.M."/>
            <person name="Schmutz J."/>
            <person name="Dickson M."/>
            <person name="Grimwood J."/>
            <person name="Cox D.R."/>
            <person name="Olson M.V."/>
            <person name="Kaul R."/>
            <person name="Raymond C."/>
            <person name="Shimizu N."/>
            <person name="Kawasaki K."/>
            <person name="Minoshima S."/>
            <person name="Evans G.A."/>
            <person name="Athanasiou M."/>
            <person name="Schultz R."/>
            <person name="Roe B.A."/>
            <person name="Chen F."/>
            <person name="Pan H."/>
            <person name="Ramser J."/>
            <person name="Lehrach H."/>
            <person name="Reinhardt R."/>
            <person name="McCombie W.R."/>
            <person name="de la Bastide M."/>
            <person name="Dedhia N."/>
            <person name="Blocker H."/>
            <person name="Hornischer K."/>
            <person name="Nordsiek G."/>
            <person name="Agarwala R."/>
            <person name="Aravind L."/>
            <person name="Bailey J.A."/>
            <person name="Bateman A."/>
            <person name="Batzoglou S."/>
            <person name="Birney E."/>
            <person name="Bork P."/>
            <person name="Brown D.G."/>
            <person name="Burge C.B."/>
            <person name="Cerutti L."/>
            <person name="Chen H.C."/>
            <person name="Church D."/>
            <person name="Clamp M."/>
            <person name="Copley R.R."/>
            <person name="Doerks T."/>
            <person name="Eddy S.R."/>
            <person name="Eichler E.E."/>
            <person name="Furey T.S."/>
            <person name="Galagan J."/>
            <person name="Gilbert J.G."/>
            <person name="Harmon C."/>
            <person name="Hayashizaki Y."/>
            <person name="Haussler D."/>
            <person name="Hermjakob H."/>
            <person name="Hokamp K."/>
            <person name="Jang W."/>
            <person name="Johnson L.S."/>
            <person name="Jones T.A."/>
            <person name="Kasif S."/>
            <person name="Kaspryzk A."/>
            <person name="Kennedy S."/>
            <person name="Kent W.J."/>
            <person name="Kitts P."/>
            <person name="Koonin E.V."/>
            <person name="Korf I."/>
            <person name="Kulp D."/>
            <person name="Lancet D."/>
            <person name="Lowe T.M."/>
            <person name="McLysaght A."/>
            <person name="Mikkelsen T."/>
            <person name="Moran J.V."/>
            <person name="Mulder N."/>
            <person name="Pollara V.J."/>
            <person name="Ponting C.P."/>
            <person name="Schuler G."/>
            <person name="Schultz J."/>
            <person name="Slater G."/>
            <person name="Smit A.F."/>
            <person name="Stupka E."/>
            <person name="Szustakowski J."/>
            <person name="Thierry-Mieg D."/>
            <person name="Thierry-Mieg J."/>
            <person name="Wagner L."/>
            <person name="Wallis J."/>
            <person name="Wheeler R."/>
            <person name="Williams A."/>
            <person name="Wolf Y.I."/>
            <person name="Wolfe K.H."/>
            <person name="Yang S.P."/>
            <person name="Yeh R.F."/>
            <person name="Collins F."/>
            <person name="Guyer M.S."/>
            <person name="Peterson J."/>
            <person name="Felsenfeld A."/>
            <person name="Wetterstrand K.A."/>
            <person name="Patrinos A."/>
            <person name="Morgan M.J."/>
            <person name="de Jong P."/>
            <person name="Catanese J.J."/>
            <person name="Osoegawa K."/>
            <person name="Shizuya H."/>
            <person name="Choi S."/>
            <person name="Chen Y.J."/>
        </authorList>
    </citation>
    <scope>NUCLEOTIDE SEQUENCE [LARGE SCALE GENOMIC DNA]</scope>
</reference>
<reference evidence="16 17" key="3">
    <citation type="journal article" date="2004" name="Nature">
        <title>Finishing the euchromatic sequence of the human genome.</title>
        <authorList>
            <consortium name="International Human Genome Sequencing Consortium"/>
        </authorList>
    </citation>
    <scope>NUCLEOTIDE SEQUENCE [LARGE SCALE GENOMIC DNA]</scope>
</reference>
<dbReference type="GeneTree" id="ENSGT00940000162934"/>
<name>F8WCJ9_HUMAN</name>
<dbReference type="SUPFAM" id="SSF57535">
    <property type="entry name" value="Complement control module/SCR domain"/>
    <property type="match status" value="1"/>
</dbReference>
<feature type="signal peptide" evidence="14">
    <location>
        <begin position="1"/>
        <end position="20"/>
    </location>
</feature>
<dbReference type="HOGENOM" id="CLU_2249178_0_0_1"/>
<dbReference type="MassIVE" id="F8WCJ9"/>
<keyword evidence="8" id="KW-0720">Serine protease</keyword>